<evidence type="ECO:0000256" key="5">
    <source>
        <dbReference type="ARBA" id="ARBA00022691"/>
    </source>
</evidence>
<dbReference type="Pfam" id="PF01555">
    <property type="entry name" value="N6_N4_Mtase"/>
    <property type="match status" value="1"/>
</dbReference>
<dbReference type="GO" id="GO:0005737">
    <property type="term" value="C:cytoplasm"/>
    <property type="evidence" value="ECO:0007669"/>
    <property type="project" value="TreeGrafter"/>
</dbReference>
<dbReference type="InterPro" id="IPR002052">
    <property type="entry name" value="DNA_methylase_N6_adenine_CS"/>
</dbReference>
<keyword evidence="3 10" id="KW-0489">Methyltransferase</keyword>
<feature type="domain" description="RAMA" evidence="9">
    <location>
        <begin position="263"/>
        <end position="353"/>
    </location>
</feature>
<protein>
    <recommendedName>
        <fullName evidence="2">DNA methyltransferase CcrM</fullName>
    </recommendedName>
</protein>
<comment type="similarity">
    <text evidence="1">Belongs to the N(4)/N(6)-methyltransferase family.</text>
</comment>
<proteinExistence type="inferred from homology"/>
<evidence type="ECO:0000256" key="1">
    <source>
        <dbReference type="ARBA" id="ARBA00006594"/>
    </source>
</evidence>
<dbReference type="Gene3D" id="3.40.50.150">
    <property type="entry name" value="Vaccinia Virus protein VP39"/>
    <property type="match status" value="1"/>
</dbReference>
<keyword evidence="4" id="KW-0808">Transferase</keyword>
<dbReference type="GO" id="GO:0032259">
    <property type="term" value="P:methylation"/>
    <property type="evidence" value="ECO:0007669"/>
    <property type="project" value="UniProtKB-KW"/>
</dbReference>
<dbReference type="InterPro" id="IPR002941">
    <property type="entry name" value="DNA_methylase_N4/N6"/>
</dbReference>
<dbReference type="PROSITE" id="PS00092">
    <property type="entry name" value="N6_MTASE"/>
    <property type="match status" value="1"/>
</dbReference>
<evidence type="ECO:0000259" key="9">
    <source>
        <dbReference type="Pfam" id="PF18755"/>
    </source>
</evidence>
<dbReference type="EMBL" id="LR026963">
    <property type="protein sequence ID" value="VBB69589.1"/>
    <property type="molecule type" value="Genomic_DNA"/>
</dbReference>
<evidence type="ECO:0000256" key="6">
    <source>
        <dbReference type="ARBA" id="ARBA00022705"/>
    </source>
</evidence>
<name>A0A484H6E7_9ZZZZ</name>
<dbReference type="AlphaFoldDB" id="A0A484H6E7"/>
<evidence type="ECO:0000256" key="3">
    <source>
        <dbReference type="ARBA" id="ARBA00022603"/>
    </source>
</evidence>
<dbReference type="InterPro" id="IPR029063">
    <property type="entry name" value="SAM-dependent_MTases_sf"/>
</dbReference>
<keyword evidence="5" id="KW-0949">S-adenosyl-L-methionine</keyword>
<dbReference type="InterPro" id="IPR040843">
    <property type="entry name" value="RAMA"/>
</dbReference>
<sequence length="354" mass="40087">MKTNCILDGDCVVVMNDLPAQSVDLVFADPPYNLQLGNVLRRPDNSCVKSVDVLWDRFRSFSEYDHFTRTWIQAVRRILKSDGGLWIMGSYHNIYRVGAILQDEGFWILNDIIWHKTNPMPNFRGTRFTNSHETLLWCATGPEARYTFNYEAMKAMNEGVQMRSDWHLPLCTGGERLRDENGAKIHPTQKPEALLYRVILSSTEPGDIILDPFFGTGTSGVVAKRLGRRYIGIERDHTYIAVALRRLAGVCETENHRIAIVTPRKRAEPRVLFSAVVERGLLPPGTVLFDVARRFTAYVRADGTIISSDHRGSIHQVGAAVQGVSACNGWTFWYFEAAGQLMSIDVLRQQVRKV</sequence>
<dbReference type="GO" id="GO:0006260">
    <property type="term" value="P:DNA replication"/>
    <property type="evidence" value="ECO:0007669"/>
    <property type="project" value="UniProtKB-KW"/>
</dbReference>
<keyword evidence="7" id="KW-0238">DNA-binding</keyword>
<dbReference type="Pfam" id="PF18755">
    <property type="entry name" value="RAMA"/>
    <property type="match status" value="1"/>
</dbReference>
<dbReference type="GO" id="GO:0003677">
    <property type="term" value="F:DNA binding"/>
    <property type="evidence" value="ECO:0007669"/>
    <property type="project" value="UniProtKB-KW"/>
</dbReference>
<evidence type="ECO:0000256" key="2">
    <source>
        <dbReference type="ARBA" id="ARBA00014553"/>
    </source>
</evidence>
<feature type="domain" description="DNA methylase N-4/N-6" evidence="8">
    <location>
        <begin position="23"/>
        <end position="243"/>
    </location>
</feature>
<dbReference type="PRINTS" id="PR00508">
    <property type="entry name" value="S21N4MTFRASE"/>
</dbReference>
<dbReference type="GO" id="GO:0009007">
    <property type="term" value="F:site-specific DNA-methyltransferase (adenine-specific) activity"/>
    <property type="evidence" value="ECO:0007669"/>
    <property type="project" value="TreeGrafter"/>
</dbReference>
<evidence type="ECO:0000256" key="7">
    <source>
        <dbReference type="ARBA" id="ARBA00023125"/>
    </source>
</evidence>
<accession>A0A484H6E7</accession>
<reference evidence="10" key="1">
    <citation type="submission" date="2018-10" db="EMBL/GenBank/DDBJ databases">
        <authorList>
            <person name="Gruber-Vodicka H."/>
            <person name="Jaeckle O."/>
        </authorList>
    </citation>
    <scope>NUCLEOTIDE SEQUENCE</scope>
</reference>
<organism evidence="10">
    <name type="scientific">invertebrate metagenome</name>
    <dbReference type="NCBI Taxonomy" id="1711999"/>
    <lineage>
        <taxon>unclassified sequences</taxon>
        <taxon>metagenomes</taxon>
        <taxon>organismal metagenomes</taxon>
    </lineage>
</organism>
<evidence type="ECO:0000259" key="8">
    <source>
        <dbReference type="Pfam" id="PF01555"/>
    </source>
</evidence>
<dbReference type="PANTHER" id="PTHR13370:SF3">
    <property type="entry name" value="TRNA (GUANINE(10)-N2)-METHYLTRANSFERASE HOMOLOG"/>
    <property type="match status" value="1"/>
</dbReference>
<dbReference type="GO" id="GO:0008170">
    <property type="term" value="F:N-methyltransferase activity"/>
    <property type="evidence" value="ECO:0007669"/>
    <property type="project" value="InterPro"/>
</dbReference>
<dbReference type="InterPro" id="IPR001091">
    <property type="entry name" value="RM_Methyltransferase"/>
</dbReference>
<dbReference type="PANTHER" id="PTHR13370">
    <property type="entry name" value="RNA METHYLASE-RELATED"/>
    <property type="match status" value="1"/>
</dbReference>
<evidence type="ECO:0000256" key="4">
    <source>
        <dbReference type="ARBA" id="ARBA00022679"/>
    </source>
</evidence>
<evidence type="ECO:0000313" key="10">
    <source>
        <dbReference type="EMBL" id="VBB69589.1"/>
    </source>
</evidence>
<gene>
    <name evidence="10" type="ORF">RIEGSTA812A_PEG_1062</name>
</gene>
<keyword evidence="6" id="KW-0235">DNA replication</keyword>
<dbReference type="SUPFAM" id="SSF53335">
    <property type="entry name" value="S-adenosyl-L-methionine-dependent methyltransferases"/>
    <property type="match status" value="2"/>
</dbReference>